<accession>A0A5D4JGD2</accession>
<organism evidence="1 2">
    <name type="scientific">Streptomyces parvus</name>
    <dbReference type="NCBI Taxonomy" id="66428"/>
    <lineage>
        <taxon>Bacteria</taxon>
        <taxon>Bacillati</taxon>
        <taxon>Actinomycetota</taxon>
        <taxon>Actinomycetes</taxon>
        <taxon>Kitasatosporales</taxon>
        <taxon>Streptomycetaceae</taxon>
        <taxon>Streptomyces</taxon>
    </lineage>
</organism>
<name>A0A5D4JGD2_9ACTN</name>
<dbReference type="Proteomes" id="UP000323242">
    <property type="component" value="Unassembled WGS sequence"/>
</dbReference>
<comment type="caution">
    <text evidence="1">The sequence shown here is derived from an EMBL/GenBank/DDBJ whole genome shotgun (WGS) entry which is preliminary data.</text>
</comment>
<keyword evidence="2" id="KW-1185">Reference proteome</keyword>
<evidence type="ECO:0000313" key="2">
    <source>
        <dbReference type="Proteomes" id="UP000323242"/>
    </source>
</evidence>
<dbReference type="AlphaFoldDB" id="A0A5D4JGD2"/>
<proteinExistence type="predicted"/>
<sequence length="260" mass="28993">MRSVAAAVAREGIHFAGCSECEQRTFQYDADLFCRVCRWFVPDVNEKLAERYAAQAGSLPLDPGKCPGCHVSGAKPAISFPFQCSVCGSTRRLNQRDVPKTGEVSALCDECGGSTRIPTTIWCPECQLNLRNLTQITELIEEANEVQAPVGDNVKEPPLDQVARRVGALATASERRFRSITEVQQNLIIDPGHLDIVLFSDGRVEEWILDAVKLRSIGYRLHREGGMRLMQDVHARVSVHNRGVARSVDMWWDKIGDWQS</sequence>
<gene>
    <name evidence="1" type="ORF">FY004_12235</name>
</gene>
<reference evidence="1 2" key="1">
    <citation type="submission" date="2019-08" db="EMBL/GenBank/DDBJ databases">
        <title>Draft genome for granaticin producer strain Streptomyces parvus C05.</title>
        <authorList>
            <person name="Gonzalez-Pimentel J.L."/>
        </authorList>
    </citation>
    <scope>NUCLEOTIDE SEQUENCE [LARGE SCALE GENOMIC DNA]</scope>
    <source>
        <strain evidence="1 2">C05</strain>
    </source>
</reference>
<dbReference type="EMBL" id="VSZQ01000052">
    <property type="protein sequence ID" value="TYR64282.1"/>
    <property type="molecule type" value="Genomic_DNA"/>
</dbReference>
<evidence type="ECO:0000313" key="1">
    <source>
        <dbReference type="EMBL" id="TYR64282.1"/>
    </source>
</evidence>
<protein>
    <submittedName>
        <fullName evidence="1">Uncharacterized protein</fullName>
    </submittedName>
</protein>
<dbReference type="RefSeq" id="WP_148902417.1">
    <property type="nucleotide sequence ID" value="NZ_VSZQ01000052.1"/>
</dbReference>